<keyword evidence="1" id="KW-0812">Transmembrane</keyword>
<evidence type="ECO:0008006" key="4">
    <source>
        <dbReference type="Google" id="ProtNLM"/>
    </source>
</evidence>
<evidence type="ECO:0000313" key="2">
    <source>
        <dbReference type="EMBL" id="MFK2903567.1"/>
    </source>
</evidence>
<keyword evidence="3" id="KW-1185">Reference proteome</keyword>
<evidence type="ECO:0000313" key="3">
    <source>
        <dbReference type="Proteomes" id="UP001620460"/>
    </source>
</evidence>
<comment type="caution">
    <text evidence="2">The sequence shown here is derived from an EMBL/GenBank/DDBJ whole genome shotgun (WGS) entry which is preliminary data.</text>
</comment>
<feature type="transmembrane region" description="Helical" evidence="1">
    <location>
        <begin position="74"/>
        <end position="93"/>
    </location>
</feature>
<reference evidence="2 3" key="1">
    <citation type="submission" date="2020-10" db="EMBL/GenBank/DDBJ databases">
        <title>Phylogeny of dyella-like bacteria.</title>
        <authorList>
            <person name="Fu J."/>
        </authorList>
    </citation>
    <scope>NUCLEOTIDE SEQUENCE [LARGE SCALE GENOMIC DNA]</scope>
    <source>
        <strain evidence="2 3">Gsoil3046</strain>
    </source>
</reference>
<accession>A0ABW8JR39</accession>
<dbReference type="RefSeq" id="WP_404631130.1">
    <property type="nucleotide sequence ID" value="NZ_JADIKM010000001.1"/>
</dbReference>
<sequence>MELDEMKRAWQALDRRLAAQQAIQWQGLRDGRLARMQHRLRPLAWWLVVQIPLGVALMLWGIASWSAHLGDARAMAPGVVMQVFGLLSVMIPARTLALLRGIDYAAPVLEIQRHLADLRAWRVRVEGPVSALLGSVIWIPALLMLAQADGDRFGVSLWDHARPGLLAWLVSSALVSLALVGLGYLLLRRLGRLEWLANHLAGASLRQAQTELDALRQFEEEAA</sequence>
<dbReference type="EMBL" id="JADIKM010000001">
    <property type="protein sequence ID" value="MFK2903567.1"/>
    <property type="molecule type" value="Genomic_DNA"/>
</dbReference>
<keyword evidence="1" id="KW-0472">Membrane</keyword>
<gene>
    <name evidence="2" type="ORF">ISP17_06315</name>
</gene>
<name>A0ABW8JR39_9GAMM</name>
<feature type="transmembrane region" description="Helical" evidence="1">
    <location>
        <begin position="129"/>
        <end position="146"/>
    </location>
</feature>
<proteinExistence type="predicted"/>
<dbReference type="Proteomes" id="UP001620460">
    <property type="component" value="Unassembled WGS sequence"/>
</dbReference>
<organism evidence="2 3">
    <name type="scientific">Dyella ginsengisoli</name>
    <dbReference type="NCBI Taxonomy" id="363848"/>
    <lineage>
        <taxon>Bacteria</taxon>
        <taxon>Pseudomonadati</taxon>
        <taxon>Pseudomonadota</taxon>
        <taxon>Gammaproteobacteria</taxon>
        <taxon>Lysobacterales</taxon>
        <taxon>Rhodanobacteraceae</taxon>
        <taxon>Dyella</taxon>
    </lineage>
</organism>
<feature type="transmembrane region" description="Helical" evidence="1">
    <location>
        <begin position="166"/>
        <end position="187"/>
    </location>
</feature>
<evidence type="ECO:0000256" key="1">
    <source>
        <dbReference type="SAM" id="Phobius"/>
    </source>
</evidence>
<feature type="transmembrane region" description="Helical" evidence="1">
    <location>
        <begin position="43"/>
        <end position="62"/>
    </location>
</feature>
<keyword evidence="1" id="KW-1133">Transmembrane helix</keyword>
<protein>
    <recommendedName>
        <fullName evidence="4">Serine/threonine protein kinase</fullName>
    </recommendedName>
</protein>